<dbReference type="EMBL" id="GHJT01001599">
    <property type="protein sequence ID" value="MOY35570.1"/>
    <property type="molecule type" value="Transcribed_RNA"/>
</dbReference>
<dbReference type="InterPro" id="IPR037094">
    <property type="entry name" value="Glyco_hydro_38_cen_sf"/>
</dbReference>
<evidence type="ECO:0000256" key="3">
    <source>
        <dbReference type="ARBA" id="ARBA00012752"/>
    </source>
</evidence>
<dbReference type="VEuPathDB" id="VectorBase:ISCW020619"/>
<dbReference type="SUPFAM" id="SSF74650">
    <property type="entry name" value="Galactose mutarotase-like"/>
    <property type="match status" value="1"/>
</dbReference>
<dbReference type="InterPro" id="IPR027291">
    <property type="entry name" value="Glyco_hydro_38_N_sf"/>
</dbReference>
<keyword evidence="10 11" id="KW-0326">Glycosidase</keyword>
<dbReference type="InterPro" id="IPR011330">
    <property type="entry name" value="Glyco_hydro/deAcase_b/a-brl"/>
</dbReference>
<dbReference type="SUPFAM" id="SSF88713">
    <property type="entry name" value="Glycoside hydrolase/deacetylase"/>
    <property type="match status" value="1"/>
</dbReference>
<evidence type="ECO:0000256" key="8">
    <source>
        <dbReference type="ARBA" id="ARBA00023157"/>
    </source>
</evidence>
<dbReference type="PANTHER" id="PTHR11607:SF3">
    <property type="entry name" value="LYSOSOMAL ALPHA-MANNOSIDASE"/>
    <property type="match status" value="1"/>
</dbReference>
<dbReference type="CDD" id="cd10810">
    <property type="entry name" value="GH38N_AMII_LAM_like"/>
    <property type="match status" value="1"/>
</dbReference>
<feature type="domain" description="Glycoside hydrolase family 38 central" evidence="12">
    <location>
        <begin position="361"/>
        <end position="436"/>
    </location>
</feature>
<keyword evidence="5 11" id="KW-0732">Signal</keyword>
<dbReference type="FunFam" id="1.20.1270.50:FF:000002">
    <property type="entry name" value="Alpha-mannosidase"/>
    <property type="match status" value="1"/>
</dbReference>
<keyword evidence="8" id="KW-1015">Disulfide bond</keyword>
<dbReference type="GO" id="GO:0006013">
    <property type="term" value="P:mannose metabolic process"/>
    <property type="evidence" value="ECO:0007669"/>
    <property type="project" value="InterPro"/>
</dbReference>
<evidence type="ECO:0000256" key="6">
    <source>
        <dbReference type="ARBA" id="ARBA00022801"/>
    </source>
</evidence>
<dbReference type="Gene3D" id="3.20.110.10">
    <property type="entry name" value="Glycoside hydrolase 38, N terminal domain"/>
    <property type="match status" value="1"/>
</dbReference>
<organism evidence="13">
    <name type="scientific">Ixodes scapularis</name>
    <name type="common">Black-legged tick</name>
    <name type="synonym">Deer tick</name>
    <dbReference type="NCBI Taxonomy" id="6945"/>
    <lineage>
        <taxon>Eukaryota</taxon>
        <taxon>Metazoa</taxon>
        <taxon>Ecdysozoa</taxon>
        <taxon>Arthropoda</taxon>
        <taxon>Chelicerata</taxon>
        <taxon>Arachnida</taxon>
        <taxon>Acari</taxon>
        <taxon>Parasitiformes</taxon>
        <taxon>Ixodida</taxon>
        <taxon>Ixodoidea</taxon>
        <taxon>Ixodidae</taxon>
        <taxon>Ixodinae</taxon>
        <taxon>Ixodes</taxon>
    </lineage>
</organism>
<name>A0A4D5REL5_IXOSC</name>
<dbReference type="InterPro" id="IPR000602">
    <property type="entry name" value="Glyco_hydro_38_N"/>
</dbReference>
<evidence type="ECO:0000259" key="12">
    <source>
        <dbReference type="SMART" id="SM00872"/>
    </source>
</evidence>
<dbReference type="InterPro" id="IPR015341">
    <property type="entry name" value="Glyco_hydro_38_cen"/>
</dbReference>
<keyword evidence="7 11" id="KW-0862">Zinc</keyword>
<keyword evidence="6 11" id="KW-0378">Hydrolase</keyword>
<evidence type="ECO:0000313" key="13">
    <source>
        <dbReference type="EMBL" id="MOY35570.1"/>
    </source>
</evidence>
<dbReference type="FunFam" id="1.20.1270.50:FF:000003">
    <property type="entry name" value="Alpha-mannosidase"/>
    <property type="match status" value="1"/>
</dbReference>
<proteinExistence type="inferred from homology"/>
<keyword evidence="9" id="KW-0325">Glycoprotein</keyword>
<dbReference type="InterPro" id="IPR028995">
    <property type="entry name" value="Glyco_hydro_57/38_cen_sf"/>
</dbReference>
<dbReference type="VEuPathDB" id="VectorBase:ISCP_032354"/>
<feature type="chain" id="PRO_5019882027" description="Alpha-mannosidase" evidence="11">
    <location>
        <begin position="18"/>
        <end position="1008"/>
    </location>
</feature>
<dbReference type="InterPro" id="IPR013780">
    <property type="entry name" value="Glyco_hydro_b"/>
</dbReference>
<dbReference type="Gene3D" id="2.60.40.1360">
    <property type="match status" value="1"/>
</dbReference>
<comment type="catalytic activity">
    <reaction evidence="1">
        <text>Hydrolysis of terminal, non-reducing alpha-D-mannose residues in alpha-D-mannosides.</text>
        <dbReference type="EC" id="3.2.1.24"/>
    </reaction>
</comment>
<evidence type="ECO:0000256" key="4">
    <source>
        <dbReference type="ARBA" id="ARBA00022723"/>
    </source>
</evidence>
<dbReference type="FunFam" id="2.60.40.1180:FF:000018">
    <property type="entry name" value="Alpha-mannosidase"/>
    <property type="match status" value="1"/>
</dbReference>
<dbReference type="EC" id="3.2.1.-" evidence="11"/>
<dbReference type="Gene3D" id="2.60.40.1180">
    <property type="entry name" value="Golgi alpha-mannosidase II"/>
    <property type="match status" value="1"/>
</dbReference>
<dbReference type="VEuPathDB" id="VectorBase:ISCI011337"/>
<accession>A0A4D5REL5</accession>
<evidence type="ECO:0000256" key="2">
    <source>
        <dbReference type="ARBA" id="ARBA00009792"/>
    </source>
</evidence>
<dbReference type="GO" id="GO:0004559">
    <property type="term" value="F:alpha-mannosidase activity"/>
    <property type="evidence" value="ECO:0007669"/>
    <property type="project" value="UniProtKB-EC"/>
</dbReference>
<dbReference type="VEuPathDB" id="VectorBase:ISCW012835"/>
<dbReference type="Pfam" id="PF01074">
    <property type="entry name" value="Glyco_hydro_38N"/>
    <property type="match status" value="1"/>
</dbReference>
<dbReference type="SMART" id="SM00872">
    <property type="entry name" value="Alpha-mann_mid"/>
    <property type="match status" value="1"/>
</dbReference>
<evidence type="ECO:0000256" key="5">
    <source>
        <dbReference type="ARBA" id="ARBA00022729"/>
    </source>
</evidence>
<dbReference type="Pfam" id="PF09261">
    <property type="entry name" value="Alpha-mann_mid"/>
    <property type="match status" value="1"/>
</dbReference>
<sequence>MGLATVLVFVLVGCVAAAPPFQGQPKCGYESCPATKPGMLNVHILAHTHLDLGWLKTVDQYYSGSKNYLANAGVRYIFDGILPELEKDPSRRFIYVETGFFDIWWRHQTDSIKERFNKLVQSGQLEFISGGWVMNDEAGVHYSNTIDQMTYGIRRLKDLFGDCGIPRIGWQIDPFGHSRKYASILAQIGMDGYFFGRLDYQDKTLRQTEKRMEFIWRASENLGKSADIFTGILPSVYSPPKGFCFDVHCDDEPIVDDPESDEYNVPSRLADFMAYVREQQNFYKTNNMPVTMGNDFNYQSPPHWFINLDKLIKYANQNSSATNVNLLHSTPSCYLKSLYEANTTWSAKHDDFFPYASDPHSYWTGYFTSRPAFKYLDRYTNNLFQAEKQLGVAAGPKAVADKDLDVLRKALAVGQHHDAITGTAKQAVASNYVKHISIGLQSSEKYLNSALQRILPLQSGSSVPWFTFCHTLNISACSATENASTVAMLLYNPQAKPVTSYLRIPVTSASHAILDKTGYKVPSQVFDIPRGVTEIPGRTSKAAYELVFRATLPPVGFETFFLTNQGRGGSDSYNPRRENTCTTPGTKEMVLSGKTVSVTINCKTGLLTAMTWNSTKINVRQSFYWYEGMKGNNSKFEYRASGAYIFRPKGKRPTPVAKKVQLTNPMGQGDMVQEVRQTFSNWLTQVIRVYKEEDFVEFDWVVGPIPVNDSLGKEIVTRFDTDLKSDGDFYTDSNGREILQRRLNYRPTWPLINLEPVSGNYYPVNSRIYLKDKARNIQFTVLTDRSQGGSSLADGSLELMVHRRLLHDDAFGVGEALNETYYNGTGVVVRGKHRVFLSPVEQAAQMHRTLAQSMYMAPVLAFAPAKLPDYLQCCRTTYSALAAPLPPNVHLLTLEQWNNETVLLRLEHFYEIKDNAGNLSAAANFSLQAVFKQPIASITEMNLAATAPKKQISRLEFTPDEEARGRVKPSNSLYGPAFNVYLAPMQIRTFLVTFSPSFNLGYDYLNAK</sequence>
<evidence type="ECO:0000256" key="1">
    <source>
        <dbReference type="ARBA" id="ARBA00000365"/>
    </source>
</evidence>
<dbReference type="InterPro" id="IPR011682">
    <property type="entry name" value="Glyco_hydro_38_C"/>
</dbReference>
<evidence type="ECO:0000256" key="9">
    <source>
        <dbReference type="ARBA" id="ARBA00023180"/>
    </source>
</evidence>
<dbReference type="Pfam" id="PF07748">
    <property type="entry name" value="Glyco_hydro_38C"/>
    <property type="match status" value="1"/>
</dbReference>
<dbReference type="Pfam" id="PF21260">
    <property type="entry name" value="Laman-like_dom"/>
    <property type="match status" value="1"/>
</dbReference>
<comment type="cofactor">
    <cofactor evidence="11">
        <name>Zn(2+)</name>
        <dbReference type="ChEBI" id="CHEBI:29105"/>
    </cofactor>
    <text evidence="11">Binds 1 zinc ion per subunit.</text>
</comment>
<feature type="signal peptide" evidence="11">
    <location>
        <begin position="1"/>
        <end position="17"/>
    </location>
</feature>
<dbReference type="OrthoDB" id="6503025at2759"/>
<comment type="similarity">
    <text evidence="2 11">Belongs to the glycosyl hydrolase 38 family.</text>
</comment>
<dbReference type="Gene3D" id="2.70.98.30">
    <property type="entry name" value="Golgi alpha-mannosidase II, domain 4"/>
    <property type="match status" value="1"/>
</dbReference>
<reference evidence="13" key="1">
    <citation type="submission" date="2019-04" db="EMBL/GenBank/DDBJ databases">
        <title>An insight into the mialome of Ixodes scapularis.</title>
        <authorList>
            <person name="Ribeiro J.M."/>
            <person name="Mather T.N."/>
            <person name="Karim S."/>
        </authorList>
    </citation>
    <scope>NUCLEOTIDE SEQUENCE</scope>
</reference>
<dbReference type="InterPro" id="IPR011013">
    <property type="entry name" value="Gal_mutarotase_sf_dom"/>
</dbReference>
<dbReference type="PANTHER" id="PTHR11607">
    <property type="entry name" value="ALPHA-MANNOSIDASE"/>
    <property type="match status" value="1"/>
</dbReference>
<dbReference type="Gene3D" id="1.20.1270.50">
    <property type="entry name" value="Glycoside hydrolase family 38, central domain"/>
    <property type="match status" value="2"/>
</dbReference>
<dbReference type="GO" id="GO:0030246">
    <property type="term" value="F:carbohydrate binding"/>
    <property type="evidence" value="ECO:0007669"/>
    <property type="project" value="InterPro"/>
</dbReference>
<evidence type="ECO:0000256" key="7">
    <source>
        <dbReference type="ARBA" id="ARBA00022833"/>
    </source>
</evidence>
<dbReference type="InterPro" id="IPR050843">
    <property type="entry name" value="Glycosyl_Hydrlase_38"/>
</dbReference>
<dbReference type="InterPro" id="IPR048534">
    <property type="entry name" value="Man2a1-like_dom"/>
</dbReference>
<dbReference type="GO" id="GO:0046872">
    <property type="term" value="F:metal ion binding"/>
    <property type="evidence" value="ECO:0007669"/>
    <property type="project" value="UniProtKB-KW"/>
</dbReference>
<dbReference type="SUPFAM" id="SSF88688">
    <property type="entry name" value="Families 57/38 glycoside transferase middle domain"/>
    <property type="match status" value="1"/>
</dbReference>
<dbReference type="Pfam" id="PF17677">
    <property type="entry name" value="Glyco_hydro38C2"/>
    <property type="match status" value="1"/>
</dbReference>
<keyword evidence="4 11" id="KW-0479">Metal-binding</keyword>
<evidence type="ECO:0000256" key="11">
    <source>
        <dbReference type="RuleBase" id="RU361199"/>
    </source>
</evidence>
<dbReference type="InterPro" id="IPR041147">
    <property type="entry name" value="GH38_C"/>
</dbReference>
<dbReference type="FunFam" id="3.20.110.10:FF:000001">
    <property type="entry name" value="Alpha-mannosidase"/>
    <property type="match status" value="1"/>
</dbReference>
<dbReference type="FunFam" id="2.70.98.30:FF:000003">
    <property type="entry name" value="Alpha-mannosidase"/>
    <property type="match status" value="1"/>
</dbReference>
<dbReference type="AlphaFoldDB" id="A0A4D5REL5"/>
<protein>
    <recommendedName>
        <fullName evidence="3 11">Alpha-mannosidase</fullName>
        <ecNumber evidence="11">3.2.1.-</ecNumber>
    </recommendedName>
</protein>
<evidence type="ECO:0000256" key="10">
    <source>
        <dbReference type="ARBA" id="ARBA00023295"/>
    </source>
</evidence>